<proteinExistence type="predicted"/>
<sequence length="186" mass="20144">MCTQQGDIKLSDPPSGVDARDGARTRDRRVLADLRAGLENGRAAVDYSSSTTSEALCYILSLASTLRSRTAVDLQGQVATNQPEKGTDGKPRSVQIDNNHAVAGDTTSRRDRYSVQHRYFTTTSTTIIIFIITTITTTIINITIATITMTMSNDNIIIIVTTTLTPTTNIISTITTITTTTQDVLT</sequence>
<keyword evidence="2" id="KW-0472">Membrane</keyword>
<organism evidence="3 4">
    <name type="scientific">Plakobranchus ocellatus</name>
    <dbReference type="NCBI Taxonomy" id="259542"/>
    <lineage>
        <taxon>Eukaryota</taxon>
        <taxon>Metazoa</taxon>
        <taxon>Spiralia</taxon>
        <taxon>Lophotrochozoa</taxon>
        <taxon>Mollusca</taxon>
        <taxon>Gastropoda</taxon>
        <taxon>Heterobranchia</taxon>
        <taxon>Euthyneura</taxon>
        <taxon>Panpulmonata</taxon>
        <taxon>Sacoglossa</taxon>
        <taxon>Placobranchoidea</taxon>
        <taxon>Plakobranchidae</taxon>
        <taxon>Plakobranchus</taxon>
    </lineage>
</organism>
<comment type="caution">
    <text evidence="3">The sequence shown here is derived from an EMBL/GenBank/DDBJ whole genome shotgun (WGS) entry which is preliminary data.</text>
</comment>
<dbReference type="Proteomes" id="UP000735302">
    <property type="component" value="Unassembled WGS sequence"/>
</dbReference>
<keyword evidence="2" id="KW-0812">Transmembrane</keyword>
<reference evidence="3 4" key="1">
    <citation type="journal article" date="2021" name="Elife">
        <title>Chloroplast acquisition without the gene transfer in kleptoplastic sea slugs, Plakobranchus ocellatus.</title>
        <authorList>
            <person name="Maeda T."/>
            <person name="Takahashi S."/>
            <person name="Yoshida T."/>
            <person name="Shimamura S."/>
            <person name="Takaki Y."/>
            <person name="Nagai Y."/>
            <person name="Toyoda A."/>
            <person name="Suzuki Y."/>
            <person name="Arimoto A."/>
            <person name="Ishii H."/>
            <person name="Satoh N."/>
            <person name="Nishiyama T."/>
            <person name="Hasebe M."/>
            <person name="Maruyama T."/>
            <person name="Minagawa J."/>
            <person name="Obokata J."/>
            <person name="Shigenobu S."/>
        </authorList>
    </citation>
    <scope>NUCLEOTIDE SEQUENCE [LARGE SCALE GENOMIC DNA]</scope>
</reference>
<accession>A0AAV3XZK2</accession>
<evidence type="ECO:0000313" key="3">
    <source>
        <dbReference type="EMBL" id="GFN75158.1"/>
    </source>
</evidence>
<evidence type="ECO:0000256" key="2">
    <source>
        <dbReference type="SAM" id="Phobius"/>
    </source>
</evidence>
<evidence type="ECO:0000313" key="4">
    <source>
        <dbReference type="Proteomes" id="UP000735302"/>
    </source>
</evidence>
<protein>
    <submittedName>
        <fullName evidence="3">Uncharacterized protein</fullName>
    </submittedName>
</protein>
<keyword evidence="2" id="KW-1133">Transmembrane helix</keyword>
<evidence type="ECO:0000256" key="1">
    <source>
        <dbReference type="SAM" id="MobiDB-lite"/>
    </source>
</evidence>
<dbReference type="EMBL" id="BLXT01000255">
    <property type="protein sequence ID" value="GFN75158.1"/>
    <property type="molecule type" value="Genomic_DNA"/>
</dbReference>
<keyword evidence="4" id="KW-1185">Reference proteome</keyword>
<name>A0AAV3XZK2_9GAST</name>
<feature type="transmembrane region" description="Helical" evidence="2">
    <location>
        <begin position="119"/>
        <end position="144"/>
    </location>
</feature>
<feature type="region of interest" description="Disordered" evidence="1">
    <location>
        <begin position="1"/>
        <end position="24"/>
    </location>
</feature>
<gene>
    <name evidence="3" type="ORF">PoB_000166400</name>
</gene>
<dbReference type="AlphaFoldDB" id="A0AAV3XZK2"/>